<dbReference type="AlphaFoldDB" id="A0A5N4AWC3"/>
<evidence type="ECO:0000259" key="2">
    <source>
        <dbReference type="Pfam" id="PF25273"/>
    </source>
</evidence>
<gene>
    <name evidence="3" type="ORF">PPYR_03825</name>
</gene>
<evidence type="ECO:0000256" key="1">
    <source>
        <dbReference type="SAM" id="MobiDB-lite"/>
    </source>
</evidence>
<reference evidence="3 4" key="1">
    <citation type="journal article" date="2018" name="Elife">
        <title>Firefly genomes illuminate parallel origins of bioluminescence in beetles.</title>
        <authorList>
            <person name="Fallon T.R."/>
            <person name="Lower S.E."/>
            <person name="Chang C.H."/>
            <person name="Bessho-Uehara M."/>
            <person name="Martin G.J."/>
            <person name="Bewick A.J."/>
            <person name="Behringer M."/>
            <person name="Debat H.J."/>
            <person name="Wong I."/>
            <person name="Day J.C."/>
            <person name="Suvorov A."/>
            <person name="Silva C.J."/>
            <person name="Stanger-Hall K.F."/>
            <person name="Hall D.W."/>
            <person name="Schmitz R.J."/>
            <person name="Nelson D.R."/>
            <person name="Lewis S.M."/>
            <person name="Shigenobu S."/>
            <person name="Bybee S.M."/>
            <person name="Larracuente A.M."/>
            <person name="Oba Y."/>
            <person name="Weng J.K."/>
        </authorList>
    </citation>
    <scope>NUCLEOTIDE SEQUENCE [LARGE SCALE GENOMIC DNA]</scope>
    <source>
        <strain evidence="3">1611_PpyrPB1</strain>
        <tissue evidence="3">Whole body</tissue>
    </source>
</reference>
<comment type="caution">
    <text evidence="3">The sequence shown here is derived from an EMBL/GenBank/DDBJ whole genome shotgun (WGS) entry which is preliminary data.</text>
</comment>
<feature type="compositionally biased region" description="Polar residues" evidence="1">
    <location>
        <begin position="60"/>
        <end position="69"/>
    </location>
</feature>
<dbReference type="PANTHER" id="PTHR10773:SF19">
    <property type="match status" value="1"/>
</dbReference>
<evidence type="ECO:0000313" key="3">
    <source>
        <dbReference type="EMBL" id="KAB0801639.1"/>
    </source>
</evidence>
<feature type="region of interest" description="Disordered" evidence="1">
    <location>
        <begin position="33"/>
        <end position="69"/>
    </location>
</feature>
<proteinExistence type="predicted"/>
<name>A0A5N4AWC3_PHOPY</name>
<dbReference type="EMBL" id="VVIM01000002">
    <property type="protein sequence ID" value="KAB0801639.1"/>
    <property type="molecule type" value="Genomic_DNA"/>
</dbReference>
<dbReference type="InParanoid" id="A0A5N4AWC3"/>
<dbReference type="InterPro" id="IPR057191">
    <property type="entry name" value="DUF7869"/>
</dbReference>
<evidence type="ECO:0000313" key="4">
    <source>
        <dbReference type="Proteomes" id="UP000327044"/>
    </source>
</evidence>
<feature type="domain" description="DUF7869" evidence="2">
    <location>
        <begin position="498"/>
        <end position="588"/>
    </location>
</feature>
<accession>A0A5N4AWC3</accession>
<dbReference type="Pfam" id="PF25273">
    <property type="entry name" value="DUF7869"/>
    <property type="match status" value="1"/>
</dbReference>
<organism evidence="3 4">
    <name type="scientific">Photinus pyralis</name>
    <name type="common">Common eastern firefly</name>
    <name type="synonym">Lampyris pyralis</name>
    <dbReference type="NCBI Taxonomy" id="7054"/>
    <lineage>
        <taxon>Eukaryota</taxon>
        <taxon>Metazoa</taxon>
        <taxon>Ecdysozoa</taxon>
        <taxon>Arthropoda</taxon>
        <taxon>Hexapoda</taxon>
        <taxon>Insecta</taxon>
        <taxon>Pterygota</taxon>
        <taxon>Neoptera</taxon>
        <taxon>Endopterygota</taxon>
        <taxon>Coleoptera</taxon>
        <taxon>Polyphaga</taxon>
        <taxon>Elateriformia</taxon>
        <taxon>Elateroidea</taxon>
        <taxon>Lampyridae</taxon>
        <taxon>Lampyrinae</taxon>
        <taxon>Photinus</taxon>
    </lineage>
</organism>
<dbReference type="OrthoDB" id="6781302at2759"/>
<dbReference type="Proteomes" id="UP000327044">
    <property type="component" value="Unassembled WGS sequence"/>
</dbReference>
<dbReference type="PANTHER" id="PTHR10773">
    <property type="entry name" value="DNA-DIRECTED RNA POLYMERASES I, II, AND III SUBUNIT RPABC2"/>
    <property type="match status" value="1"/>
</dbReference>
<sequence>MNRCQKLVYLALNKQQRNKIDELKVTKSEQIKRNIEDPDFTPNSDDESSISGSDSEKLASASTNNDTVCLKSSTSRTDAKINILSNVQLVGPDLVEPSTSELIPNSNSDELVVGQVIEKLLTDVEKLVDLSLWTKDGRPRKRRRFSKSVEERKRLNKNRIADAHKIINSCGNDCVKKCQKTFSYSHRTLINNEFWNMNHNEQKTFIFHNVSRSPTKRTTVHSATSSRRSNTLQYAFKNESGRRVAVCKTFFLTTLGFKKSNDKMVRTVFGNFNETVITPKRDGRGKNPKKKFDRDVIIKHIESFNPTIAHYRREHAPLRKYLPSDITIKSMYDDFIEKHPSITFSYYLYREVVDSLNISFTKLGHEECFTCEVFMHHSKASGHKKEDISVTCKDCEAWNTHHTNYTAARMQYQKDCKENDVVVTVDLQKVIMLPRCDTFKEVIFVPRLVAYNESFISAGPKSKVGHFAAVWHEAIQGRNKEDIVSSFYKYFLHMRDAKHVILWLDNCTAQNKNWCLYSFFIYIVNCAEVAVQKLEVKYFESGHTFMAADSFHHAVENSLRKAGKVYDFNDYVTAVKNACKGVYVEEMDENSFFLWEDHTSQYKLNKITPRPYLNEMSHVVFRRGDRTLSYSRFFEGEFINLNFLNHKSFKTGISLPLLKGEPRGISKIRKQTIISKLGAIFPKTRLVFWENLPIEKEHSSKNQDVDTD</sequence>
<keyword evidence="4" id="KW-1185">Reference proteome</keyword>
<protein>
    <recommendedName>
        <fullName evidence="2">DUF7869 domain-containing protein</fullName>
    </recommendedName>
</protein>